<evidence type="ECO:0000256" key="3">
    <source>
        <dbReference type="ARBA" id="ARBA00022741"/>
    </source>
</evidence>
<dbReference type="Pfam" id="PF00005">
    <property type="entry name" value="ABC_tran"/>
    <property type="match status" value="1"/>
</dbReference>
<keyword evidence="7" id="KW-1185">Reference proteome</keyword>
<name>A0A4V6PB30_9ACTN</name>
<dbReference type="PROSITE" id="PS00211">
    <property type="entry name" value="ABC_TRANSPORTER_1"/>
    <property type="match status" value="1"/>
</dbReference>
<dbReference type="InterPro" id="IPR003593">
    <property type="entry name" value="AAA+_ATPase"/>
</dbReference>
<keyword evidence="4 6" id="KW-0067">ATP-binding</keyword>
<dbReference type="OrthoDB" id="8481147at2"/>
<dbReference type="GO" id="GO:0016887">
    <property type="term" value="F:ATP hydrolysis activity"/>
    <property type="evidence" value="ECO:0007669"/>
    <property type="project" value="InterPro"/>
</dbReference>
<dbReference type="SMART" id="SM00382">
    <property type="entry name" value="AAA"/>
    <property type="match status" value="1"/>
</dbReference>
<dbReference type="GO" id="GO:0005524">
    <property type="term" value="F:ATP binding"/>
    <property type="evidence" value="ECO:0007669"/>
    <property type="project" value="UniProtKB-KW"/>
</dbReference>
<dbReference type="CDD" id="cd03257">
    <property type="entry name" value="ABC_NikE_OppD_transporters"/>
    <property type="match status" value="1"/>
</dbReference>
<reference evidence="6 7" key="1">
    <citation type="submission" date="2019-02" db="EMBL/GenBank/DDBJ databases">
        <title>Draft genome sequences of novel Actinobacteria.</title>
        <authorList>
            <person name="Sahin N."/>
            <person name="Ay H."/>
            <person name="Saygin H."/>
        </authorList>
    </citation>
    <scope>NUCLEOTIDE SEQUENCE [LARGE SCALE GENOMIC DNA]</scope>
    <source>
        <strain evidence="6 7">KC603</strain>
    </source>
</reference>
<sequence>MELVLADIEVVYGKRTRNHAVRGVSLRVRRGETLAVVGESGSGKTTIAKVAAGLQKATSGTVAWQATGDGGVGGGPGGSPARRQRVHMVFQHPVQSLDPSWRIRRSVKEPLRYLGMADDEAERLVRRLIAEVGLDAQILDRYPREVSGGQAQRVAVARALVADPEIVILDEPTASLDQTVRGRILTLLADLQVRTGVGYLMITHDISSVRRLATRIAVMYRGLIVESGPAAAVLEDPRHPYTQALISAVPVADPRVRWDGVVALPRHPDGTLAVTSCPVPGSCHEHGPGLHEVGPDHVAGCTKAVDPQKAATT</sequence>
<dbReference type="AlphaFoldDB" id="A0A4V6PB30"/>
<dbReference type="PANTHER" id="PTHR43776">
    <property type="entry name" value="TRANSPORT ATP-BINDING PROTEIN"/>
    <property type="match status" value="1"/>
</dbReference>
<keyword evidence="2" id="KW-0813">Transport</keyword>
<accession>A0A4V6PB30</accession>
<keyword evidence="3" id="KW-0547">Nucleotide-binding</keyword>
<dbReference type="InterPro" id="IPR050319">
    <property type="entry name" value="ABC_transp_ATP-bind"/>
</dbReference>
<dbReference type="PANTHER" id="PTHR43776:SF7">
    <property type="entry name" value="D,D-DIPEPTIDE TRANSPORT ATP-BINDING PROTEIN DDPF-RELATED"/>
    <property type="match status" value="1"/>
</dbReference>
<protein>
    <submittedName>
        <fullName evidence="6">ABC transporter ATP-binding protein</fullName>
    </submittedName>
</protein>
<comment type="caution">
    <text evidence="6">The sequence shown here is derived from an EMBL/GenBank/DDBJ whole genome shotgun (WGS) entry which is preliminary data.</text>
</comment>
<dbReference type="InterPro" id="IPR017871">
    <property type="entry name" value="ABC_transporter-like_CS"/>
</dbReference>
<dbReference type="InterPro" id="IPR013563">
    <property type="entry name" value="Oligopep_ABC_C"/>
</dbReference>
<evidence type="ECO:0000256" key="4">
    <source>
        <dbReference type="ARBA" id="ARBA00022840"/>
    </source>
</evidence>
<evidence type="ECO:0000313" key="6">
    <source>
        <dbReference type="EMBL" id="TDC50005.1"/>
    </source>
</evidence>
<dbReference type="RefSeq" id="WP_131984339.1">
    <property type="nucleotide sequence ID" value="NZ_SMKL01000035.1"/>
</dbReference>
<organism evidence="6 7">
    <name type="scientific">Jiangella ureilytica</name>
    <dbReference type="NCBI Taxonomy" id="2530374"/>
    <lineage>
        <taxon>Bacteria</taxon>
        <taxon>Bacillati</taxon>
        <taxon>Actinomycetota</taxon>
        <taxon>Actinomycetes</taxon>
        <taxon>Jiangellales</taxon>
        <taxon>Jiangellaceae</taxon>
        <taxon>Jiangella</taxon>
    </lineage>
</organism>
<dbReference type="InterPro" id="IPR003439">
    <property type="entry name" value="ABC_transporter-like_ATP-bd"/>
</dbReference>
<dbReference type="SUPFAM" id="SSF52540">
    <property type="entry name" value="P-loop containing nucleoside triphosphate hydrolases"/>
    <property type="match status" value="1"/>
</dbReference>
<dbReference type="EMBL" id="SMKL01000035">
    <property type="protein sequence ID" value="TDC50005.1"/>
    <property type="molecule type" value="Genomic_DNA"/>
</dbReference>
<feature type="domain" description="ABC transporter" evidence="5">
    <location>
        <begin position="3"/>
        <end position="246"/>
    </location>
</feature>
<evidence type="ECO:0000313" key="7">
    <source>
        <dbReference type="Proteomes" id="UP000295621"/>
    </source>
</evidence>
<evidence type="ECO:0000256" key="2">
    <source>
        <dbReference type="ARBA" id="ARBA00022448"/>
    </source>
</evidence>
<dbReference type="GO" id="GO:0015833">
    <property type="term" value="P:peptide transport"/>
    <property type="evidence" value="ECO:0007669"/>
    <property type="project" value="InterPro"/>
</dbReference>
<comment type="similarity">
    <text evidence="1">Belongs to the ABC transporter superfamily.</text>
</comment>
<evidence type="ECO:0000256" key="1">
    <source>
        <dbReference type="ARBA" id="ARBA00005417"/>
    </source>
</evidence>
<dbReference type="GO" id="GO:0055085">
    <property type="term" value="P:transmembrane transport"/>
    <property type="evidence" value="ECO:0007669"/>
    <property type="project" value="UniProtKB-ARBA"/>
</dbReference>
<evidence type="ECO:0000259" key="5">
    <source>
        <dbReference type="PROSITE" id="PS50893"/>
    </source>
</evidence>
<dbReference type="Gene3D" id="3.40.50.300">
    <property type="entry name" value="P-loop containing nucleotide triphosphate hydrolases"/>
    <property type="match status" value="1"/>
</dbReference>
<gene>
    <name evidence="6" type="ORF">E1212_16405</name>
</gene>
<dbReference type="Pfam" id="PF08352">
    <property type="entry name" value="oligo_HPY"/>
    <property type="match status" value="1"/>
</dbReference>
<dbReference type="Proteomes" id="UP000295621">
    <property type="component" value="Unassembled WGS sequence"/>
</dbReference>
<dbReference type="PROSITE" id="PS50893">
    <property type="entry name" value="ABC_TRANSPORTER_2"/>
    <property type="match status" value="1"/>
</dbReference>
<dbReference type="InterPro" id="IPR027417">
    <property type="entry name" value="P-loop_NTPase"/>
</dbReference>
<proteinExistence type="inferred from homology"/>